<reference evidence="2 3" key="1">
    <citation type="journal article" date="2023" name="Plants (Basel)">
        <title>Bridging the Gap: Combining Genomics and Transcriptomics Approaches to Understand Stylosanthes scabra, an Orphan Legume from the Brazilian Caatinga.</title>
        <authorList>
            <person name="Ferreira-Neto J.R.C."/>
            <person name="da Silva M.D."/>
            <person name="Binneck E."/>
            <person name="de Melo N.F."/>
            <person name="da Silva R.H."/>
            <person name="de Melo A.L.T.M."/>
            <person name="Pandolfi V."/>
            <person name="Bustamante F.O."/>
            <person name="Brasileiro-Vidal A.C."/>
            <person name="Benko-Iseppon A.M."/>
        </authorList>
    </citation>
    <scope>NUCLEOTIDE SEQUENCE [LARGE SCALE GENOMIC DNA]</scope>
    <source>
        <tissue evidence="2">Leaves</tissue>
    </source>
</reference>
<evidence type="ECO:0000313" key="2">
    <source>
        <dbReference type="EMBL" id="MED6165741.1"/>
    </source>
</evidence>
<protein>
    <submittedName>
        <fullName evidence="2">Uncharacterized protein</fullName>
    </submittedName>
</protein>
<accession>A0ABU6UX84</accession>
<evidence type="ECO:0000313" key="3">
    <source>
        <dbReference type="Proteomes" id="UP001341840"/>
    </source>
</evidence>
<dbReference type="Proteomes" id="UP001341840">
    <property type="component" value="Unassembled WGS sequence"/>
</dbReference>
<sequence length="131" mass="13866">MEVRCPAPIDEAAVWARVAGGRKRGRVYGMGVGDFTAGGGACSEGSCCGGHLRVEGADLGVHRADAVAGGLRLEESLLRHVQLPDSDAEWRIRLRFDARHAYPTASTATTASYSVIDSPTTAEPNHRIPPP</sequence>
<name>A0ABU6UX84_9FABA</name>
<dbReference type="EMBL" id="JASCZI010123988">
    <property type="protein sequence ID" value="MED6165741.1"/>
    <property type="molecule type" value="Genomic_DNA"/>
</dbReference>
<evidence type="ECO:0000256" key="1">
    <source>
        <dbReference type="SAM" id="MobiDB-lite"/>
    </source>
</evidence>
<gene>
    <name evidence="2" type="ORF">PIB30_102457</name>
</gene>
<feature type="region of interest" description="Disordered" evidence="1">
    <location>
        <begin position="109"/>
        <end position="131"/>
    </location>
</feature>
<comment type="caution">
    <text evidence="2">The sequence shown here is derived from an EMBL/GenBank/DDBJ whole genome shotgun (WGS) entry which is preliminary data.</text>
</comment>
<proteinExistence type="predicted"/>
<keyword evidence="3" id="KW-1185">Reference proteome</keyword>
<organism evidence="2 3">
    <name type="scientific">Stylosanthes scabra</name>
    <dbReference type="NCBI Taxonomy" id="79078"/>
    <lineage>
        <taxon>Eukaryota</taxon>
        <taxon>Viridiplantae</taxon>
        <taxon>Streptophyta</taxon>
        <taxon>Embryophyta</taxon>
        <taxon>Tracheophyta</taxon>
        <taxon>Spermatophyta</taxon>
        <taxon>Magnoliopsida</taxon>
        <taxon>eudicotyledons</taxon>
        <taxon>Gunneridae</taxon>
        <taxon>Pentapetalae</taxon>
        <taxon>rosids</taxon>
        <taxon>fabids</taxon>
        <taxon>Fabales</taxon>
        <taxon>Fabaceae</taxon>
        <taxon>Papilionoideae</taxon>
        <taxon>50 kb inversion clade</taxon>
        <taxon>dalbergioids sensu lato</taxon>
        <taxon>Dalbergieae</taxon>
        <taxon>Pterocarpus clade</taxon>
        <taxon>Stylosanthes</taxon>
    </lineage>
</organism>